<evidence type="ECO:0000256" key="4">
    <source>
        <dbReference type="ARBA" id="ARBA00022692"/>
    </source>
</evidence>
<feature type="transmembrane region" description="Helical" evidence="7">
    <location>
        <begin position="348"/>
        <end position="374"/>
    </location>
</feature>
<keyword evidence="6 7" id="KW-0472">Membrane</keyword>
<dbReference type="Proteomes" id="UP001156666">
    <property type="component" value="Unassembled WGS sequence"/>
</dbReference>
<evidence type="ECO:0000256" key="1">
    <source>
        <dbReference type="ARBA" id="ARBA00004651"/>
    </source>
</evidence>
<comment type="caution">
    <text evidence="9">The sequence shown here is derived from an EMBL/GenBank/DDBJ whole genome shotgun (WGS) entry which is preliminary data.</text>
</comment>
<feature type="transmembrane region" description="Helical" evidence="7">
    <location>
        <begin position="253"/>
        <end position="276"/>
    </location>
</feature>
<protein>
    <submittedName>
        <fullName evidence="9">Permease</fullName>
    </submittedName>
</protein>
<keyword evidence="3" id="KW-1003">Cell membrane</keyword>
<evidence type="ECO:0000256" key="2">
    <source>
        <dbReference type="ARBA" id="ARBA00005236"/>
    </source>
</evidence>
<reference evidence="9" key="2">
    <citation type="submission" date="2023-01" db="EMBL/GenBank/DDBJ databases">
        <title>Draft genome sequence of Portibacter lacus strain NBRC 108769.</title>
        <authorList>
            <person name="Sun Q."/>
            <person name="Mori K."/>
        </authorList>
    </citation>
    <scope>NUCLEOTIDE SEQUENCE</scope>
    <source>
        <strain evidence="9">NBRC 108769</strain>
    </source>
</reference>
<keyword evidence="4 7" id="KW-0812">Transmembrane</keyword>
<sequence>MISGFKKDISDKIFGFWGHIHITDYNINRSIEATPILKNQDFLLDLDTLKKIHYQRPMEFMGRIIPGKFSFQEIDVNIKSIYPFAMVPAIINSNEEFDGVIIRGLGEDYDWAQLEPYIMEGSKISAPNEILISTRIAERLKVGVGDEVILNIIKNNQQLKRKTKVVGTYRTGLEEYDKKFVIADLSKVQELLMWDSNQVAGYEIILDDIENVATISEYITVEILPTRLFSETIRDKFPNIFEWLDLQDFNGSVILILMILVALINMITSILILIIERSKMIGTLKALGMSNWNIRKIFLYYSGYIIGYGLLIGNILGLGICYLQKVTGFIKLDETNYYLSVAPINIELWTILFLNVAAFIVILIFLILPTYIIAKLEPVKILRFE</sequence>
<evidence type="ECO:0000256" key="5">
    <source>
        <dbReference type="ARBA" id="ARBA00022989"/>
    </source>
</evidence>
<dbReference type="InterPro" id="IPR003838">
    <property type="entry name" value="ABC3_permease_C"/>
</dbReference>
<keyword evidence="10" id="KW-1185">Reference proteome</keyword>
<feature type="transmembrane region" description="Helical" evidence="7">
    <location>
        <begin position="297"/>
        <end position="320"/>
    </location>
</feature>
<evidence type="ECO:0000256" key="6">
    <source>
        <dbReference type="ARBA" id="ARBA00023136"/>
    </source>
</evidence>
<proteinExistence type="inferred from homology"/>
<dbReference type="Pfam" id="PF02687">
    <property type="entry name" value="FtsX"/>
    <property type="match status" value="1"/>
</dbReference>
<reference evidence="9" key="1">
    <citation type="journal article" date="2014" name="Int. J. Syst. Evol. Microbiol.">
        <title>Complete genome sequence of Corynebacterium casei LMG S-19264T (=DSM 44701T), isolated from a smear-ripened cheese.</title>
        <authorList>
            <consortium name="US DOE Joint Genome Institute (JGI-PGF)"/>
            <person name="Walter F."/>
            <person name="Albersmeier A."/>
            <person name="Kalinowski J."/>
            <person name="Ruckert C."/>
        </authorList>
    </citation>
    <scope>NUCLEOTIDE SEQUENCE</scope>
    <source>
        <strain evidence="9">NBRC 108769</strain>
    </source>
</reference>
<evidence type="ECO:0000313" key="9">
    <source>
        <dbReference type="EMBL" id="GLR16466.1"/>
    </source>
</evidence>
<accession>A0AA37WCF5</accession>
<keyword evidence="5 7" id="KW-1133">Transmembrane helix</keyword>
<dbReference type="PANTHER" id="PTHR30489:SF0">
    <property type="entry name" value="LIPOPROTEIN-RELEASING SYSTEM TRANSMEMBRANE PROTEIN LOLE"/>
    <property type="match status" value="1"/>
</dbReference>
<evidence type="ECO:0000256" key="7">
    <source>
        <dbReference type="SAM" id="Phobius"/>
    </source>
</evidence>
<comment type="similarity">
    <text evidence="2">Belongs to the ABC-4 integral membrane protein family. LolC/E subfamily.</text>
</comment>
<dbReference type="AlphaFoldDB" id="A0AA37WCF5"/>
<dbReference type="EMBL" id="BSOH01000005">
    <property type="protein sequence ID" value="GLR16466.1"/>
    <property type="molecule type" value="Genomic_DNA"/>
</dbReference>
<comment type="subcellular location">
    <subcellularLocation>
        <location evidence="1">Cell membrane</location>
        <topology evidence="1">Multi-pass membrane protein</topology>
    </subcellularLocation>
</comment>
<dbReference type="InterPro" id="IPR051447">
    <property type="entry name" value="Lipoprotein-release_system"/>
</dbReference>
<dbReference type="PANTHER" id="PTHR30489">
    <property type="entry name" value="LIPOPROTEIN-RELEASING SYSTEM TRANSMEMBRANE PROTEIN LOLE"/>
    <property type="match status" value="1"/>
</dbReference>
<organism evidence="9 10">
    <name type="scientific">Portibacter lacus</name>
    <dbReference type="NCBI Taxonomy" id="1099794"/>
    <lineage>
        <taxon>Bacteria</taxon>
        <taxon>Pseudomonadati</taxon>
        <taxon>Bacteroidota</taxon>
        <taxon>Saprospiria</taxon>
        <taxon>Saprospirales</taxon>
        <taxon>Haliscomenobacteraceae</taxon>
        <taxon>Portibacter</taxon>
    </lineage>
</organism>
<gene>
    <name evidence="9" type="ORF">GCM10007940_10810</name>
</gene>
<dbReference type="GO" id="GO:0098797">
    <property type="term" value="C:plasma membrane protein complex"/>
    <property type="evidence" value="ECO:0007669"/>
    <property type="project" value="TreeGrafter"/>
</dbReference>
<evidence type="ECO:0000313" key="10">
    <source>
        <dbReference type="Proteomes" id="UP001156666"/>
    </source>
</evidence>
<name>A0AA37WCF5_9BACT</name>
<evidence type="ECO:0000259" key="8">
    <source>
        <dbReference type="Pfam" id="PF02687"/>
    </source>
</evidence>
<feature type="domain" description="ABC3 transporter permease C-terminal" evidence="8">
    <location>
        <begin position="253"/>
        <end position="378"/>
    </location>
</feature>
<dbReference type="GO" id="GO:0044874">
    <property type="term" value="P:lipoprotein localization to outer membrane"/>
    <property type="evidence" value="ECO:0007669"/>
    <property type="project" value="TreeGrafter"/>
</dbReference>
<evidence type="ECO:0000256" key="3">
    <source>
        <dbReference type="ARBA" id="ARBA00022475"/>
    </source>
</evidence>